<evidence type="ECO:0008006" key="5">
    <source>
        <dbReference type="Google" id="ProtNLM"/>
    </source>
</evidence>
<dbReference type="Ensembl" id="ENSDLAT00005016936.2">
    <property type="protein sequence ID" value="ENSDLAP00005015622.2"/>
    <property type="gene ID" value="ENSDLAG00005007671.2"/>
</dbReference>
<protein>
    <recommendedName>
        <fullName evidence="5">Protein huluwa</fullName>
    </recommendedName>
</protein>
<keyword evidence="2" id="KW-1133">Transmembrane helix</keyword>
<evidence type="ECO:0000313" key="4">
    <source>
        <dbReference type="Proteomes" id="UP000694389"/>
    </source>
</evidence>
<keyword evidence="2" id="KW-0472">Membrane</keyword>
<evidence type="ECO:0000256" key="2">
    <source>
        <dbReference type="SAM" id="Phobius"/>
    </source>
</evidence>
<evidence type="ECO:0000256" key="1">
    <source>
        <dbReference type="SAM" id="MobiDB-lite"/>
    </source>
</evidence>
<dbReference type="Proteomes" id="UP000694389">
    <property type="component" value="Unassembled WGS sequence"/>
</dbReference>
<feature type="compositionally biased region" description="Basic and acidic residues" evidence="1">
    <location>
        <begin position="109"/>
        <end position="124"/>
    </location>
</feature>
<accession>A0A8C4GKK5</accession>
<dbReference type="AlphaFoldDB" id="A0A8C4GKK5"/>
<sequence>MSQTSQSTPSDVAEGYPVTNLTLVVLLLIPCVVILLLLNCLFLGYKLLNLSKKSNRQKREDTEEMLLQSTLQRARRVSEVAFPLQDVRRAYMSLSEPVLPHPVTSSRASSRERAGEDHRFRLLRPDGATGSGSLRAPTGWCKSAPVLPQSSDSEAEIRVNLVPPNSPMVKCVGHIRRSSTYEMLTDVNPGVAVHVFDKVDMECEYTNPPSEASCLNTSAVGPGLDSDFGASAGVSLRILSADSDGLSNGVLASALEWDYYDPCYVKQNNVPKHKHTHRPAVHTKQYWV</sequence>
<feature type="transmembrane region" description="Helical" evidence="2">
    <location>
        <begin position="20"/>
        <end position="48"/>
    </location>
</feature>
<organism evidence="3 4">
    <name type="scientific">Dicentrarchus labrax</name>
    <name type="common">European seabass</name>
    <name type="synonym">Morone labrax</name>
    <dbReference type="NCBI Taxonomy" id="13489"/>
    <lineage>
        <taxon>Eukaryota</taxon>
        <taxon>Metazoa</taxon>
        <taxon>Chordata</taxon>
        <taxon>Craniata</taxon>
        <taxon>Vertebrata</taxon>
        <taxon>Euteleostomi</taxon>
        <taxon>Actinopterygii</taxon>
        <taxon>Neopterygii</taxon>
        <taxon>Teleostei</taxon>
        <taxon>Neoteleostei</taxon>
        <taxon>Acanthomorphata</taxon>
        <taxon>Eupercaria</taxon>
        <taxon>Moronidae</taxon>
        <taxon>Dicentrarchus</taxon>
    </lineage>
</organism>
<reference evidence="3" key="2">
    <citation type="submission" date="2025-09" db="UniProtKB">
        <authorList>
            <consortium name="Ensembl"/>
        </authorList>
    </citation>
    <scope>IDENTIFICATION</scope>
</reference>
<proteinExistence type="predicted"/>
<evidence type="ECO:0000313" key="3">
    <source>
        <dbReference type="Ensembl" id="ENSDLAP00005015622.2"/>
    </source>
</evidence>
<keyword evidence="4" id="KW-1185">Reference proteome</keyword>
<reference evidence="3" key="1">
    <citation type="submission" date="2025-08" db="UniProtKB">
        <authorList>
            <consortium name="Ensembl"/>
        </authorList>
    </citation>
    <scope>IDENTIFICATION</scope>
</reference>
<feature type="region of interest" description="Disordered" evidence="1">
    <location>
        <begin position="101"/>
        <end position="135"/>
    </location>
</feature>
<name>A0A8C4GKK5_DICLA</name>
<keyword evidence="2" id="KW-0812">Transmembrane</keyword>
<dbReference type="GeneTree" id="ENSGT01120000272121"/>